<dbReference type="InterPro" id="IPR000182">
    <property type="entry name" value="GNAT_dom"/>
</dbReference>
<dbReference type="SUPFAM" id="SSF55729">
    <property type="entry name" value="Acyl-CoA N-acyltransferases (Nat)"/>
    <property type="match status" value="1"/>
</dbReference>
<proteinExistence type="predicted"/>
<organism evidence="6">
    <name type="scientific">bioreactor metagenome</name>
    <dbReference type="NCBI Taxonomy" id="1076179"/>
    <lineage>
        <taxon>unclassified sequences</taxon>
        <taxon>metagenomes</taxon>
        <taxon>ecological metagenomes</taxon>
    </lineage>
</organism>
<dbReference type="Gene3D" id="1.10.10.60">
    <property type="entry name" value="Homeodomain-like"/>
    <property type="match status" value="2"/>
</dbReference>
<dbReference type="SUPFAM" id="SSF46689">
    <property type="entry name" value="Homeodomain-like"/>
    <property type="match status" value="2"/>
</dbReference>
<dbReference type="InterPro" id="IPR016181">
    <property type="entry name" value="Acyl_CoA_acyltransferase"/>
</dbReference>
<dbReference type="EMBL" id="VSSQ01005938">
    <property type="protein sequence ID" value="MPM30955.1"/>
    <property type="molecule type" value="Genomic_DNA"/>
</dbReference>
<evidence type="ECO:0000256" key="1">
    <source>
        <dbReference type="ARBA" id="ARBA00023015"/>
    </source>
</evidence>
<name>A0A644YQS4_9ZZZZ</name>
<sequence length="333" mass="37827">MGQAEIREFLLYQLNSVKIPAETGHTRKSARFIKPKYSDIVIMDRHLIGKGGAMKNLEAVIAAIEYIETHLSDEKLDLDTVADAVHYSKYHLHRIFSDTVQLTIHDYVQRRQITEAAKLLTFSDKPIINIAILAGYDSQQAFSNVFKAMYKQSPLEFRKNEAFYPLQLEYDFKSRRETVRNSSEEPTRVIRFATETDIPAWVELTRLSVDGFPYLDEAEHTAALKRYIADSGAFLIIEGGACIGGMLLSHETGSIDFLAVHPLHRKQGVVRDFLDAALTELIETKEISITTFREGDKADTGYRKALKDLGFAEAELLTEFGYPTQRMVLPRED</sequence>
<feature type="domain" description="N-acetyltransferase" evidence="5">
    <location>
        <begin position="188"/>
        <end position="332"/>
    </location>
</feature>
<dbReference type="PROSITE" id="PS01124">
    <property type="entry name" value="HTH_ARAC_FAMILY_2"/>
    <property type="match status" value="1"/>
</dbReference>
<reference evidence="6" key="1">
    <citation type="submission" date="2019-08" db="EMBL/GenBank/DDBJ databases">
        <authorList>
            <person name="Kucharzyk K."/>
            <person name="Murdoch R.W."/>
            <person name="Higgins S."/>
            <person name="Loffler F."/>
        </authorList>
    </citation>
    <scope>NUCLEOTIDE SEQUENCE</scope>
</reference>
<dbReference type="PANTHER" id="PTHR47504">
    <property type="entry name" value="RIGHT ORIGIN-BINDING PROTEIN"/>
    <property type="match status" value="1"/>
</dbReference>
<protein>
    <submittedName>
        <fullName evidence="6">HTH-type transcriptional activator RhaS</fullName>
    </submittedName>
</protein>
<dbReference type="InterPro" id="IPR009057">
    <property type="entry name" value="Homeodomain-like_sf"/>
</dbReference>
<evidence type="ECO:0000313" key="6">
    <source>
        <dbReference type="EMBL" id="MPM30955.1"/>
    </source>
</evidence>
<dbReference type="InterPro" id="IPR018062">
    <property type="entry name" value="HTH_AraC-typ_CS"/>
</dbReference>
<keyword evidence="2" id="KW-0238">DNA-binding</keyword>
<dbReference type="GO" id="GO:0003700">
    <property type="term" value="F:DNA-binding transcription factor activity"/>
    <property type="evidence" value="ECO:0007669"/>
    <property type="project" value="InterPro"/>
</dbReference>
<dbReference type="InterPro" id="IPR018060">
    <property type="entry name" value="HTH_AraC"/>
</dbReference>
<dbReference type="PROSITE" id="PS51186">
    <property type="entry name" value="GNAT"/>
    <property type="match status" value="1"/>
</dbReference>
<evidence type="ECO:0000259" key="5">
    <source>
        <dbReference type="PROSITE" id="PS51186"/>
    </source>
</evidence>
<dbReference type="Pfam" id="PF12833">
    <property type="entry name" value="HTH_18"/>
    <property type="match status" value="1"/>
</dbReference>
<keyword evidence="1" id="KW-0805">Transcription regulation</keyword>
<comment type="caution">
    <text evidence="6">The sequence shown here is derived from an EMBL/GenBank/DDBJ whole genome shotgun (WGS) entry which is preliminary data.</text>
</comment>
<dbReference type="GO" id="GO:0043565">
    <property type="term" value="F:sequence-specific DNA binding"/>
    <property type="evidence" value="ECO:0007669"/>
    <property type="project" value="InterPro"/>
</dbReference>
<dbReference type="PANTHER" id="PTHR47504:SF5">
    <property type="entry name" value="RIGHT ORIGIN-BINDING PROTEIN"/>
    <property type="match status" value="1"/>
</dbReference>
<dbReference type="GO" id="GO:0016747">
    <property type="term" value="F:acyltransferase activity, transferring groups other than amino-acyl groups"/>
    <property type="evidence" value="ECO:0007669"/>
    <property type="project" value="InterPro"/>
</dbReference>
<gene>
    <name evidence="6" type="primary">rhaS_52</name>
    <name evidence="6" type="ORF">SDC9_77508</name>
</gene>
<dbReference type="PROSITE" id="PS00041">
    <property type="entry name" value="HTH_ARAC_FAMILY_1"/>
    <property type="match status" value="1"/>
</dbReference>
<feature type="domain" description="HTH araC/xylS-type" evidence="4">
    <location>
        <begin position="61"/>
        <end position="160"/>
    </location>
</feature>
<keyword evidence="3" id="KW-0804">Transcription</keyword>
<evidence type="ECO:0000256" key="3">
    <source>
        <dbReference type="ARBA" id="ARBA00023163"/>
    </source>
</evidence>
<evidence type="ECO:0000256" key="2">
    <source>
        <dbReference type="ARBA" id="ARBA00023125"/>
    </source>
</evidence>
<dbReference type="Pfam" id="PF00583">
    <property type="entry name" value="Acetyltransf_1"/>
    <property type="match status" value="1"/>
</dbReference>
<dbReference type="AlphaFoldDB" id="A0A644YQS4"/>
<dbReference type="InterPro" id="IPR050959">
    <property type="entry name" value="MarA-like"/>
</dbReference>
<dbReference type="CDD" id="cd04301">
    <property type="entry name" value="NAT_SF"/>
    <property type="match status" value="1"/>
</dbReference>
<accession>A0A644YQS4</accession>
<dbReference type="SMART" id="SM00342">
    <property type="entry name" value="HTH_ARAC"/>
    <property type="match status" value="1"/>
</dbReference>
<dbReference type="Gene3D" id="3.40.630.30">
    <property type="match status" value="1"/>
</dbReference>
<evidence type="ECO:0000259" key="4">
    <source>
        <dbReference type="PROSITE" id="PS01124"/>
    </source>
</evidence>